<name>A0A0E0CGS6_9ORYZ</name>
<dbReference type="EnsemblPlants" id="OMERI02G07190.1">
    <property type="protein sequence ID" value="OMERI02G07190.1"/>
    <property type="gene ID" value="OMERI02G07190"/>
</dbReference>
<organism evidence="1">
    <name type="scientific">Oryza meridionalis</name>
    <dbReference type="NCBI Taxonomy" id="40149"/>
    <lineage>
        <taxon>Eukaryota</taxon>
        <taxon>Viridiplantae</taxon>
        <taxon>Streptophyta</taxon>
        <taxon>Embryophyta</taxon>
        <taxon>Tracheophyta</taxon>
        <taxon>Spermatophyta</taxon>
        <taxon>Magnoliopsida</taxon>
        <taxon>Liliopsida</taxon>
        <taxon>Poales</taxon>
        <taxon>Poaceae</taxon>
        <taxon>BOP clade</taxon>
        <taxon>Oryzoideae</taxon>
        <taxon>Oryzeae</taxon>
        <taxon>Oryzinae</taxon>
        <taxon>Oryza</taxon>
    </lineage>
</organism>
<protein>
    <submittedName>
        <fullName evidence="1">Uncharacterized protein</fullName>
    </submittedName>
</protein>
<reference evidence="1" key="1">
    <citation type="submission" date="2015-04" db="UniProtKB">
        <authorList>
            <consortium name="EnsemblPlants"/>
        </authorList>
    </citation>
    <scope>IDENTIFICATION</scope>
</reference>
<dbReference type="Proteomes" id="UP000008021">
    <property type="component" value="Chromosome 2"/>
</dbReference>
<evidence type="ECO:0000313" key="2">
    <source>
        <dbReference type="Proteomes" id="UP000008021"/>
    </source>
</evidence>
<dbReference type="AlphaFoldDB" id="A0A0E0CGS6"/>
<dbReference type="HOGENOM" id="CLU_2835483_0_0_1"/>
<dbReference type="Gramene" id="OMERI02G07190.1">
    <property type="protein sequence ID" value="OMERI02G07190.1"/>
    <property type="gene ID" value="OMERI02G07190"/>
</dbReference>
<sequence>MSRRDAVQTVQIVVLAGADAGFATAVCSREESYLTLSWCGFDEDCNGLSQEQLFHHSLSLHNDGCR</sequence>
<keyword evidence="2" id="KW-1185">Reference proteome</keyword>
<accession>A0A0E0CGS6</accession>
<evidence type="ECO:0000313" key="1">
    <source>
        <dbReference type="EnsemblPlants" id="OMERI02G07190.1"/>
    </source>
</evidence>
<proteinExistence type="predicted"/>
<reference evidence="1" key="2">
    <citation type="submission" date="2018-05" db="EMBL/GenBank/DDBJ databases">
        <title>OmerRS3 (Oryza meridionalis Reference Sequence Version 3).</title>
        <authorList>
            <person name="Zhang J."/>
            <person name="Kudrna D."/>
            <person name="Lee S."/>
            <person name="Talag J."/>
            <person name="Welchert J."/>
            <person name="Wing R.A."/>
        </authorList>
    </citation>
    <scope>NUCLEOTIDE SEQUENCE [LARGE SCALE GENOMIC DNA]</scope>
    <source>
        <strain evidence="1">cv. OR44</strain>
    </source>
</reference>